<sequence>MIAIAKEAEVHFLRVDESVLTDKWYGESEKLTRVVFSVEKNAAMHHFHK</sequence>
<proteinExistence type="predicted"/>
<evidence type="ECO:0000259" key="1">
    <source>
        <dbReference type="Pfam" id="PF00004"/>
    </source>
</evidence>
<dbReference type="Pfam" id="PF00004">
    <property type="entry name" value="AAA"/>
    <property type="match status" value="1"/>
</dbReference>
<reference evidence="2 3" key="1">
    <citation type="submission" date="2019-08" db="EMBL/GenBank/DDBJ databases">
        <title>Whole genome of Aphis craccivora.</title>
        <authorList>
            <person name="Voronova N.V."/>
            <person name="Shulinski R.S."/>
            <person name="Bandarenka Y.V."/>
            <person name="Zhorov D.G."/>
            <person name="Warner D."/>
        </authorList>
    </citation>
    <scope>NUCLEOTIDE SEQUENCE [LARGE SCALE GENOMIC DNA]</scope>
    <source>
        <strain evidence="2">180601</strain>
        <tissue evidence="2">Whole Body</tissue>
    </source>
</reference>
<comment type="caution">
    <text evidence="2">The sequence shown here is derived from an EMBL/GenBank/DDBJ whole genome shotgun (WGS) entry which is preliminary data.</text>
</comment>
<gene>
    <name evidence="2" type="ORF">FWK35_00034520</name>
</gene>
<dbReference type="GO" id="GO:0016887">
    <property type="term" value="F:ATP hydrolysis activity"/>
    <property type="evidence" value="ECO:0007669"/>
    <property type="project" value="InterPro"/>
</dbReference>
<dbReference type="GO" id="GO:0005524">
    <property type="term" value="F:ATP binding"/>
    <property type="evidence" value="ECO:0007669"/>
    <property type="project" value="InterPro"/>
</dbReference>
<protein>
    <submittedName>
        <fullName evidence="2">ATPase family AAA domain-containing protein 1-A</fullName>
    </submittedName>
</protein>
<dbReference type="InterPro" id="IPR003959">
    <property type="entry name" value="ATPase_AAA_core"/>
</dbReference>
<name>A0A6G0Y458_APHCR</name>
<feature type="domain" description="ATPase AAA-type core" evidence="1">
    <location>
        <begin position="3"/>
        <end position="40"/>
    </location>
</feature>
<dbReference type="Proteomes" id="UP000478052">
    <property type="component" value="Unassembled WGS sequence"/>
</dbReference>
<keyword evidence="3" id="KW-1185">Reference proteome</keyword>
<organism evidence="2 3">
    <name type="scientific">Aphis craccivora</name>
    <name type="common">Cowpea aphid</name>
    <dbReference type="NCBI Taxonomy" id="307492"/>
    <lineage>
        <taxon>Eukaryota</taxon>
        <taxon>Metazoa</taxon>
        <taxon>Ecdysozoa</taxon>
        <taxon>Arthropoda</taxon>
        <taxon>Hexapoda</taxon>
        <taxon>Insecta</taxon>
        <taxon>Pterygota</taxon>
        <taxon>Neoptera</taxon>
        <taxon>Paraneoptera</taxon>
        <taxon>Hemiptera</taxon>
        <taxon>Sternorrhyncha</taxon>
        <taxon>Aphidomorpha</taxon>
        <taxon>Aphidoidea</taxon>
        <taxon>Aphididae</taxon>
        <taxon>Aphidini</taxon>
        <taxon>Aphis</taxon>
        <taxon>Aphis</taxon>
    </lineage>
</organism>
<dbReference type="Gene3D" id="3.40.50.300">
    <property type="entry name" value="P-loop containing nucleotide triphosphate hydrolases"/>
    <property type="match status" value="1"/>
</dbReference>
<dbReference type="InterPro" id="IPR027417">
    <property type="entry name" value="P-loop_NTPase"/>
</dbReference>
<accession>A0A6G0Y458</accession>
<dbReference type="AlphaFoldDB" id="A0A6G0Y458"/>
<dbReference type="OrthoDB" id="10254455at2759"/>
<evidence type="ECO:0000313" key="2">
    <source>
        <dbReference type="EMBL" id="KAF0749018.1"/>
    </source>
</evidence>
<dbReference type="EMBL" id="VUJU01006259">
    <property type="protein sequence ID" value="KAF0749018.1"/>
    <property type="molecule type" value="Genomic_DNA"/>
</dbReference>
<evidence type="ECO:0000313" key="3">
    <source>
        <dbReference type="Proteomes" id="UP000478052"/>
    </source>
</evidence>